<evidence type="ECO:0000259" key="3">
    <source>
        <dbReference type="Pfam" id="PF20432"/>
    </source>
</evidence>
<dbReference type="AlphaFoldDB" id="A0A2U2J618"/>
<feature type="domain" description="Antitoxin Xre-like helix-turn-helix" evidence="3">
    <location>
        <begin position="19"/>
        <end position="75"/>
    </location>
</feature>
<proteinExistence type="predicted"/>
<evidence type="ECO:0000259" key="2">
    <source>
        <dbReference type="Pfam" id="PF09722"/>
    </source>
</evidence>
<gene>
    <name evidence="4" type="ORF">DF286_01565</name>
</gene>
<protein>
    <submittedName>
        <fullName evidence="4">DUF2384 domain-containing protein</fullName>
    </submittedName>
</protein>
<evidence type="ECO:0000313" key="5">
    <source>
        <dbReference type="Proteomes" id="UP000245916"/>
    </source>
</evidence>
<sequence>MEQSGSGWDLNDSKAQLGAPALLAFFQLVTVWRLTEKEQMKLLGLTSRSTLQRWKAGQVSEVNHDTVKRISYLLGIFKAINTLLPEQKRADAWIRAPNTAPLFGGRSALDRMTSGDVGDLSLVRQYLESQLS</sequence>
<dbReference type="InterPro" id="IPR024467">
    <property type="entry name" value="Xre/MbcA/ParS-like_toxin-bd"/>
</dbReference>
<evidence type="ECO:0000256" key="1">
    <source>
        <dbReference type="SAM" id="Phobius"/>
    </source>
</evidence>
<dbReference type="OrthoDB" id="117888at2"/>
<dbReference type="Pfam" id="PF09722">
    <property type="entry name" value="Xre_MbcA_ParS_C"/>
    <property type="match status" value="1"/>
</dbReference>
<dbReference type="GO" id="GO:0003677">
    <property type="term" value="F:DNA binding"/>
    <property type="evidence" value="ECO:0007669"/>
    <property type="project" value="InterPro"/>
</dbReference>
<dbReference type="RefSeq" id="WP_109271919.1">
    <property type="nucleotide sequence ID" value="NZ_QFFF01000001.1"/>
</dbReference>
<name>A0A2U2J618_9SPHN</name>
<feature type="domain" description="Antitoxin Xre/MbcA/ParS-like toxin-binding" evidence="2">
    <location>
        <begin position="83"/>
        <end position="128"/>
    </location>
</feature>
<reference evidence="4 5" key="1">
    <citation type="submission" date="2018-05" db="EMBL/GenBank/DDBJ databases">
        <title>Genome of Sphingosinicella humi QZX222.</title>
        <authorList>
            <person name="Qiao Z."/>
            <person name="Wang G."/>
        </authorList>
    </citation>
    <scope>NUCLEOTIDE SEQUENCE [LARGE SCALE GENOMIC DNA]</scope>
    <source>
        <strain evidence="4 5">QZX222</strain>
    </source>
</reference>
<keyword evidence="1" id="KW-0472">Membrane</keyword>
<dbReference type="EMBL" id="QFFF01000001">
    <property type="protein sequence ID" value="PWG03779.1"/>
    <property type="molecule type" value="Genomic_DNA"/>
</dbReference>
<feature type="transmembrane region" description="Helical" evidence="1">
    <location>
        <begin position="17"/>
        <end position="35"/>
    </location>
</feature>
<keyword evidence="1" id="KW-0812">Transmembrane</keyword>
<organism evidence="4 5">
    <name type="scientific">Allosphingosinicella humi</name>
    <dbReference type="NCBI Taxonomy" id="2068657"/>
    <lineage>
        <taxon>Bacteria</taxon>
        <taxon>Pseudomonadati</taxon>
        <taxon>Pseudomonadota</taxon>
        <taxon>Alphaproteobacteria</taxon>
        <taxon>Sphingomonadales</taxon>
        <taxon>Sphingomonadaceae</taxon>
        <taxon>Allosphingosinicella</taxon>
    </lineage>
</organism>
<accession>A0A2U2J618</accession>
<evidence type="ECO:0000313" key="4">
    <source>
        <dbReference type="EMBL" id="PWG03779.1"/>
    </source>
</evidence>
<keyword evidence="1" id="KW-1133">Transmembrane helix</keyword>
<dbReference type="InterPro" id="IPR046847">
    <property type="entry name" value="Xre-like_HTH"/>
</dbReference>
<dbReference type="Proteomes" id="UP000245916">
    <property type="component" value="Unassembled WGS sequence"/>
</dbReference>
<comment type="caution">
    <text evidence="4">The sequence shown here is derived from an EMBL/GenBank/DDBJ whole genome shotgun (WGS) entry which is preliminary data.</text>
</comment>
<dbReference type="Pfam" id="PF20432">
    <property type="entry name" value="Xre-like-HTH"/>
    <property type="match status" value="1"/>
</dbReference>
<keyword evidence="5" id="KW-1185">Reference proteome</keyword>